<dbReference type="InterPro" id="IPR052595">
    <property type="entry name" value="LRRC69/RLP"/>
</dbReference>
<dbReference type="OrthoDB" id="1937783at2759"/>
<keyword evidence="3" id="KW-0732">Signal</keyword>
<dbReference type="Proteomes" id="UP000000226">
    <property type="component" value="Chromosome 4"/>
</dbReference>
<dbReference type="Pfam" id="PF23598">
    <property type="entry name" value="LRR_14"/>
    <property type="match status" value="1"/>
</dbReference>
<dbReference type="Gramene" id="ESW24065">
    <property type="protein sequence ID" value="ESW24065"/>
    <property type="gene ID" value="PHAVU_004G099600g"/>
</dbReference>
<dbReference type="Gene3D" id="3.80.10.10">
    <property type="entry name" value="Ribonuclease Inhibitor"/>
    <property type="match status" value="1"/>
</dbReference>
<dbReference type="eggNOG" id="KOG0619">
    <property type="taxonomic scope" value="Eukaryota"/>
</dbReference>
<dbReference type="FunFam" id="3.80.10.10:FF:000383">
    <property type="entry name" value="Leucine-rich repeat receptor protein kinase EMS1"/>
    <property type="match status" value="1"/>
</dbReference>
<feature type="chain" id="PRO_5004755713" description="Disease resistance R13L4/SHOC-2-like LRR domain-containing protein" evidence="3">
    <location>
        <begin position="22"/>
        <end position="179"/>
    </location>
</feature>
<feature type="signal peptide" evidence="3">
    <location>
        <begin position="1"/>
        <end position="21"/>
    </location>
</feature>
<dbReference type="PANTHER" id="PTHR48057">
    <property type="entry name" value="LEUCINE-RICH REPEAT SERINE/THREONINE-PROTEIN KINASE 1"/>
    <property type="match status" value="1"/>
</dbReference>
<dbReference type="InterPro" id="IPR055414">
    <property type="entry name" value="LRR_R13L4/SHOC2-like"/>
</dbReference>
<feature type="domain" description="Disease resistance R13L4/SHOC-2-like LRR" evidence="4">
    <location>
        <begin position="54"/>
        <end position="165"/>
    </location>
</feature>
<dbReference type="EMBL" id="CM002291">
    <property type="protein sequence ID" value="ESW24065.1"/>
    <property type="molecule type" value="Genomic_DNA"/>
</dbReference>
<evidence type="ECO:0000256" key="2">
    <source>
        <dbReference type="ARBA" id="ARBA00022737"/>
    </source>
</evidence>
<organism evidence="5 6">
    <name type="scientific">Phaseolus vulgaris</name>
    <name type="common">Kidney bean</name>
    <name type="synonym">French bean</name>
    <dbReference type="NCBI Taxonomy" id="3885"/>
    <lineage>
        <taxon>Eukaryota</taxon>
        <taxon>Viridiplantae</taxon>
        <taxon>Streptophyta</taxon>
        <taxon>Embryophyta</taxon>
        <taxon>Tracheophyta</taxon>
        <taxon>Spermatophyta</taxon>
        <taxon>Magnoliopsida</taxon>
        <taxon>eudicotyledons</taxon>
        <taxon>Gunneridae</taxon>
        <taxon>Pentapetalae</taxon>
        <taxon>rosids</taxon>
        <taxon>fabids</taxon>
        <taxon>Fabales</taxon>
        <taxon>Fabaceae</taxon>
        <taxon>Papilionoideae</taxon>
        <taxon>50 kb inversion clade</taxon>
        <taxon>NPAAA clade</taxon>
        <taxon>indigoferoid/millettioid clade</taxon>
        <taxon>Phaseoleae</taxon>
        <taxon>Phaseolus</taxon>
    </lineage>
</organism>
<evidence type="ECO:0000256" key="1">
    <source>
        <dbReference type="ARBA" id="ARBA00022614"/>
    </source>
</evidence>
<reference evidence="6" key="1">
    <citation type="journal article" date="2014" name="Nat. Genet.">
        <title>A reference genome for common bean and genome-wide analysis of dual domestications.</title>
        <authorList>
            <person name="Schmutz J."/>
            <person name="McClean P.E."/>
            <person name="Mamidi S."/>
            <person name="Wu G.A."/>
            <person name="Cannon S.B."/>
            <person name="Grimwood J."/>
            <person name="Jenkins J."/>
            <person name="Shu S."/>
            <person name="Song Q."/>
            <person name="Chavarro C."/>
            <person name="Torres-Torres M."/>
            <person name="Geffroy V."/>
            <person name="Moghaddam S.M."/>
            <person name="Gao D."/>
            <person name="Abernathy B."/>
            <person name="Barry K."/>
            <person name="Blair M."/>
            <person name="Brick M.A."/>
            <person name="Chovatia M."/>
            <person name="Gepts P."/>
            <person name="Goodstein D.M."/>
            <person name="Gonzales M."/>
            <person name="Hellsten U."/>
            <person name="Hyten D.L."/>
            <person name="Jia G."/>
            <person name="Kelly J.D."/>
            <person name="Kudrna D."/>
            <person name="Lee R."/>
            <person name="Richard M.M."/>
            <person name="Miklas P.N."/>
            <person name="Osorno J.M."/>
            <person name="Rodrigues J."/>
            <person name="Thareau V."/>
            <person name="Urrea C.A."/>
            <person name="Wang M."/>
            <person name="Yu Y."/>
            <person name="Zhang M."/>
            <person name="Wing R.A."/>
            <person name="Cregan P.B."/>
            <person name="Rokhsar D.S."/>
            <person name="Jackson S.A."/>
        </authorList>
    </citation>
    <scope>NUCLEOTIDE SEQUENCE [LARGE SCALE GENOMIC DNA]</scope>
    <source>
        <strain evidence="6">cv. G19833</strain>
    </source>
</reference>
<name>V7C450_PHAVU</name>
<gene>
    <name evidence="5" type="ORF">PHAVU_004G099600g</name>
</gene>
<keyword evidence="6" id="KW-1185">Reference proteome</keyword>
<evidence type="ECO:0000259" key="4">
    <source>
        <dbReference type="Pfam" id="PF23598"/>
    </source>
</evidence>
<dbReference type="STRING" id="3885.V7C450"/>
<dbReference type="InterPro" id="IPR032675">
    <property type="entry name" value="LRR_dom_sf"/>
</dbReference>
<dbReference type="PANTHER" id="PTHR48057:SF29">
    <property type="entry name" value="OS02G0609900 PROTEIN"/>
    <property type="match status" value="1"/>
</dbReference>
<dbReference type="AlphaFoldDB" id="V7C450"/>
<dbReference type="SUPFAM" id="SSF52058">
    <property type="entry name" value="L domain-like"/>
    <property type="match status" value="1"/>
</dbReference>
<protein>
    <recommendedName>
        <fullName evidence="4">Disease resistance R13L4/SHOC-2-like LRR domain-containing protein</fullName>
    </recommendedName>
</protein>
<dbReference type="SMR" id="V7C450"/>
<keyword evidence="2" id="KW-0677">Repeat</keyword>
<evidence type="ECO:0000313" key="5">
    <source>
        <dbReference type="EMBL" id="ESW24065.1"/>
    </source>
</evidence>
<evidence type="ECO:0000313" key="6">
    <source>
        <dbReference type="Proteomes" id="UP000000226"/>
    </source>
</evidence>
<evidence type="ECO:0000256" key="3">
    <source>
        <dbReference type="SAM" id="SignalP"/>
    </source>
</evidence>
<proteinExistence type="predicted"/>
<accession>V7C450</accession>
<dbReference type="OMA" id="GVEIKCI"/>
<sequence length="179" mass="20731">MLSCYLYALLLLFLFFHLASSIHPFNNTSQIKYIIEKERHALLHFKHGVAFHNSWVGSLTNLRYLNLSFYGFGGSIPTQLGSLTHLRYLDLSFNKLDGKLPYQLTNLSLLRYLDLGRNSFSRALPFQVGNLPLLHTLRLAGNFGVKPKDAEWLSNLSYLTNLSLYYLHNLDWLQLFFQT</sequence>
<keyword evidence="1" id="KW-0433">Leucine-rich repeat</keyword>